<sequence>MASREVSKKNFKEQRQNATGSLRSVRQGRGSWAQNQTDLVEDVTVEPTQQIQIMSPVEYLEYVATKEEFSPSAIAAASSSSTTETSLVHTSPLEPTATASSPSTSVMTPKTSLPKIITSPSRLGSLSNVNRSQTAVQSLPLSPLDEVKNQLVDLQTVPSSQMTTEISDSPTSTFVQLPQHQYSSHLYRRPTNRMQPQTSYTSDPDNSTSNEGNTSSNNSSSLIPPGLLLNKNRSRHSTPKLESGPTIQSGYTAQIHRSDSPLRGSETDSQNDSSKYEFRLDYDFIPYIGENYDPNSTYTSSAVPKIPTSTFRLGRYNNSDSLNSQQDVYGQYNNPEPSTSTAAQHQFAQNLSYDIENNDARPIRHDDSSVPSSTSFTYVNRPQFQPQFFSPQLKNDPMLVPHGSIIALSSTEPIFQTEFRLASGDPDDPLLNNCDNEAEEILENVNDEGAGGNEVLEDNNKNSVSIDMENEEEGYEIIDKSEYENLEDRDNQKITEDGSTRAIQLPRDTYVPIIRQRTHHENGDIESQKGSITQEKTTQLQDNATSPVSPVTPNTPDTPDTPDTPSTPLR</sequence>
<dbReference type="Proteomes" id="UP000789525">
    <property type="component" value="Unassembled WGS sequence"/>
</dbReference>
<gene>
    <name evidence="1" type="ORF">ACOLOM_LOCUS6634</name>
</gene>
<organism evidence="1 2">
    <name type="scientific">Acaulospora colombiana</name>
    <dbReference type="NCBI Taxonomy" id="27376"/>
    <lineage>
        <taxon>Eukaryota</taxon>
        <taxon>Fungi</taxon>
        <taxon>Fungi incertae sedis</taxon>
        <taxon>Mucoromycota</taxon>
        <taxon>Glomeromycotina</taxon>
        <taxon>Glomeromycetes</taxon>
        <taxon>Diversisporales</taxon>
        <taxon>Acaulosporaceae</taxon>
        <taxon>Acaulospora</taxon>
    </lineage>
</organism>
<reference evidence="1" key="1">
    <citation type="submission" date="2021-06" db="EMBL/GenBank/DDBJ databases">
        <authorList>
            <person name="Kallberg Y."/>
            <person name="Tangrot J."/>
            <person name="Rosling A."/>
        </authorList>
    </citation>
    <scope>NUCLEOTIDE SEQUENCE</scope>
    <source>
        <strain evidence="1">CL356</strain>
    </source>
</reference>
<accession>A0ACA9MPQ7</accession>
<comment type="caution">
    <text evidence="1">The sequence shown here is derived from an EMBL/GenBank/DDBJ whole genome shotgun (WGS) entry which is preliminary data.</text>
</comment>
<keyword evidence="2" id="KW-1185">Reference proteome</keyword>
<feature type="non-terminal residue" evidence="1">
    <location>
        <position position="570"/>
    </location>
</feature>
<evidence type="ECO:0000313" key="1">
    <source>
        <dbReference type="EMBL" id="CAG8599555.1"/>
    </source>
</evidence>
<name>A0ACA9MPQ7_9GLOM</name>
<protein>
    <submittedName>
        <fullName evidence="1">5584_t:CDS:1</fullName>
    </submittedName>
</protein>
<proteinExistence type="predicted"/>
<dbReference type="EMBL" id="CAJVPT010013844">
    <property type="protein sequence ID" value="CAG8599555.1"/>
    <property type="molecule type" value="Genomic_DNA"/>
</dbReference>
<evidence type="ECO:0000313" key="2">
    <source>
        <dbReference type="Proteomes" id="UP000789525"/>
    </source>
</evidence>